<organism evidence="1 2">
    <name type="scientific">Coemansia helicoidea</name>
    <dbReference type="NCBI Taxonomy" id="1286919"/>
    <lineage>
        <taxon>Eukaryota</taxon>
        <taxon>Fungi</taxon>
        <taxon>Fungi incertae sedis</taxon>
        <taxon>Zoopagomycota</taxon>
        <taxon>Kickxellomycotina</taxon>
        <taxon>Kickxellomycetes</taxon>
        <taxon>Kickxellales</taxon>
        <taxon>Kickxellaceae</taxon>
        <taxon>Coemansia</taxon>
    </lineage>
</organism>
<reference evidence="1" key="1">
    <citation type="submission" date="2022-07" db="EMBL/GenBank/DDBJ databases">
        <title>Phylogenomic reconstructions and comparative analyses of Kickxellomycotina fungi.</title>
        <authorList>
            <person name="Reynolds N.K."/>
            <person name="Stajich J.E."/>
            <person name="Barry K."/>
            <person name="Grigoriev I.V."/>
            <person name="Crous P."/>
            <person name="Smith M.E."/>
        </authorList>
    </citation>
    <scope>NUCLEOTIDE SEQUENCE</scope>
    <source>
        <strain evidence="1">BCRC 34780</strain>
    </source>
</reference>
<evidence type="ECO:0000313" key="2">
    <source>
        <dbReference type="Proteomes" id="UP001140087"/>
    </source>
</evidence>
<gene>
    <name evidence="1" type="ORF">H4R21_006954</name>
</gene>
<dbReference type="EMBL" id="JANBUN010004021">
    <property type="protein sequence ID" value="KAJ2788628.1"/>
    <property type="molecule type" value="Genomic_DNA"/>
</dbReference>
<sequence>MSATDIFNIFRALPANEPLHTILPHNGKMERMNILELHLPSHLVPPLHPRLATSPPGSMFYNKKTPYIEVPCFDGSRIHIDRFLMDRKTPKTALEFVNGYLREQGASQMVTNPLPSKKGRRPAIPQVDPSAKSLYPPNHKFDPNPDPSEVKRANKARWTKRGGRGKAA</sequence>
<dbReference type="Proteomes" id="UP001140087">
    <property type="component" value="Unassembled WGS sequence"/>
</dbReference>
<name>A0ACC1KED8_9FUNG</name>
<accession>A0ACC1KED8</accession>
<keyword evidence="2" id="KW-1185">Reference proteome</keyword>
<protein>
    <submittedName>
        <fullName evidence="1">Uncharacterized protein</fullName>
    </submittedName>
</protein>
<comment type="caution">
    <text evidence="1">The sequence shown here is derived from an EMBL/GenBank/DDBJ whole genome shotgun (WGS) entry which is preliminary data.</text>
</comment>
<evidence type="ECO:0000313" key="1">
    <source>
        <dbReference type="EMBL" id="KAJ2788628.1"/>
    </source>
</evidence>
<proteinExistence type="predicted"/>